<dbReference type="EMBL" id="QGNW01000006">
    <property type="protein sequence ID" value="RVX20771.1"/>
    <property type="molecule type" value="Genomic_DNA"/>
</dbReference>
<comment type="caution">
    <text evidence="2">The sequence shown here is derived from an EMBL/GenBank/DDBJ whole genome shotgun (WGS) entry which is preliminary data.</text>
</comment>
<dbReference type="Proteomes" id="UP000288805">
    <property type="component" value="Unassembled WGS sequence"/>
</dbReference>
<evidence type="ECO:0000313" key="2">
    <source>
        <dbReference type="EMBL" id="RVX20771.1"/>
    </source>
</evidence>
<dbReference type="PANTHER" id="PTHR31447">
    <property type="entry name" value="HYDROXYPROLINE-RICH GLYCOPROTEIN FAMILY PROTEIN-RELATED"/>
    <property type="match status" value="1"/>
</dbReference>
<accession>A0A438KHT5</accession>
<protein>
    <recommendedName>
        <fullName evidence="4">Fe2OG dioxygenase domain-containing protein</fullName>
    </recommendedName>
</protein>
<dbReference type="InterPro" id="IPR037151">
    <property type="entry name" value="AlkB-like_sf"/>
</dbReference>
<dbReference type="GO" id="GO:0032451">
    <property type="term" value="F:demethylase activity"/>
    <property type="evidence" value="ECO:0007669"/>
    <property type="project" value="InterPro"/>
</dbReference>
<dbReference type="SUPFAM" id="SSF51197">
    <property type="entry name" value="Clavaminate synthase-like"/>
    <property type="match status" value="1"/>
</dbReference>
<evidence type="ECO:0000313" key="3">
    <source>
        <dbReference type="Proteomes" id="UP000288805"/>
    </source>
</evidence>
<dbReference type="Gene3D" id="2.60.120.590">
    <property type="entry name" value="Alpha-ketoglutarate-dependent dioxygenase AlkB-like"/>
    <property type="match status" value="1"/>
</dbReference>
<dbReference type="AlphaFoldDB" id="A0A438KHT5"/>
<dbReference type="GO" id="GO:0006402">
    <property type="term" value="P:mRNA catabolic process"/>
    <property type="evidence" value="ECO:0007669"/>
    <property type="project" value="InterPro"/>
</dbReference>
<gene>
    <name evidence="2" type="ORF">CK203_002719</name>
</gene>
<reference evidence="2 3" key="1">
    <citation type="journal article" date="2018" name="PLoS Genet.">
        <title>Population sequencing reveals clonal diversity and ancestral inbreeding in the grapevine cultivar Chardonnay.</title>
        <authorList>
            <person name="Roach M.J."/>
            <person name="Johnson D.L."/>
            <person name="Bohlmann J."/>
            <person name="van Vuuren H.J."/>
            <person name="Jones S.J."/>
            <person name="Pretorius I.S."/>
            <person name="Schmidt S.A."/>
            <person name="Borneman A.R."/>
        </authorList>
    </citation>
    <scope>NUCLEOTIDE SEQUENCE [LARGE SCALE GENOMIC DNA]</scope>
    <source>
        <strain evidence="3">cv. Chardonnay</strain>
        <tissue evidence="2">Leaf</tissue>
    </source>
</reference>
<dbReference type="PANTHER" id="PTHR31447:SF2">
    <property type="entry name" value="RNA DEMETHYLASE ALKBH10B"/>
    <property type="match status" value="1"/>
</dbReference>
<evidence type="ECO:0008006" key="4">
    <source>
        <dbReference type="Google" id="ProtNLM"/>
    </source>
</evidence>
<name>A0A438KHT5_VITVI</name>
<comment type="similarity">
    <text evidence="1">Belongs to the alkB family.</text>
</comment>
<dbReference type="InterPro" id="IPR044842">
    <property type="entry name" value="ALKBH9B/ALKBH10B-like"/>
</dbReference>
<sequence length="586" mass="64422">MPAGPVSAYEKAPMGQGMVPVSVPVQMPAAPESFAKDAIIAWFRGEFAAANAMIDTLCNHLAQLTGGVGSEYEKNVLDKKTENVGGAEGVKISEEAMEVCLEGKKEKGTDEEVMKSNGNVDGDEVVVEEEDSPDSDITDSDFNFPNAKLRSCAGWQHPVLQLVSGEYDYADDASGCVRDDLILILNRLMAIKRHSWFLLILSGGFGALTSLCCDPNSNWSQDVQPTTECTESQPTSENIGICGNHEECGGRSTQIKLTKGFVAKEPVKGHMASSFFQNLKHIVNVVKGLKLYENVFTVPELAKLSYFVDELRIAGQNGELSGETFILYNKQIKGNKRELIQFGVPIFGQISEGCNGRPIPALLQNVIDHLIQWELIPEYKKPNNCIINFFDEGEYSQPFLKPPHLEQPISTLLLSESTMAFGRVLGSDNDGNFKGPFMLTLKEGSLIVMRGNSADMARHVMCPSSNKRVSITFFRVRTETNRDQLTPVNKDRSQWLWNDGCNAQMEVVRAPLVMLAPVTPMVMSPRKMQQSGTGVFLPWAVKSRKHAKHLPPRAQRSRLLALPSTVDTHAAEPTSEPCISVEGTAV</sequence>
<proteinExistence type="inferred from homology"/>
<organism evidence="2 3">
    <name type="scientific">Vitis vinifera</name>
    <name type="common">Grape</name>
    <dbReference type="NCBI Taxonomy" id="29760"/>
    <lineage>
        <taxon>Eukaryota</taxon>
        <taxon>Viridiplantae</taxon>
        <taxon>Streptophyta</taxon>
        <taxon>Embryophyta</taxon>
        <taxon>Tracheophyta</taxon>
        <taxon>Spermatophyta</taxon>
        <taxon>Magnoliopsida</taxon>
        <taxon>eudicotyledons</taxon>
        <taxon>Gunneridae</taxon>
        <taxon>Pentapetalae</taxon>
        <taxon>rosids</taxon>
        <taxon>Vitales</taxon>
        <taxon>Vitaceae</taxon>
        <taxon>Viteae</taxon>
        <taxon>Vitis</taxon>
    </lineage>
</organism>
<dbReference type="GO" id="GO:0003729">
    <property type="term" value="F:mRNA binding"/>
    <property type="evidence" value="ECO:0007669"/>
    <property type="project" value="InterPro"/>
</dbReference>
<evidence type="ECO:0000256" key="1">
    <source>
        <dbReference type="ARBA" id="ARBA00007879"/>
    </source>
</evidence>